<accession>A0A2I0IFK4</accession>
<gene>
    <name evidence="3" type="ORF">CRG98_037028</name>
</gene>
<dbReference type="InterPro" id="IPR015683">
    <property type="entry name" value="Ionotropic_Glu_rcpt"/>
</dbReference>
<protein>
    <recommendedName>
        <fullName evidence="2">Reverse transcriptase Ty1/copia-type domain-containing protein</fullName>
    </recommendedName>
</protein>
<evidence type="ECO:0000259" key="2">
    <source>
        <dbReference type="Pfam" id="PF07727"/>
    </source>
</evidence>
<reference evidence="3 4" key="1">
    <citation type="submission" date="2017-11" db="EMBL/GenBank/DDBJ databases">
        <title>De-novo sequencing of pomegranate (Punica granatum L.) genome.</title>
        <authorList>
            <person name="Akparov Z."/>
            <person name="Amiraslanov A."/>
            <person name="Hajiyeva S."/>
            <person name="Abbasov M."/>
            <person name="Kaur K."/>
            <person name="Hamwieh A."/>
            <person name="Solovyev V."/>
            <person name="Salamov A."/>
            <person name="Braich B."/>
            <person name="Kosarev P."/>
            <person name="Mahmoud A."/>
            <person name="Hajiyev E."/>
            <person name="Babayeva S."/>
            <person name="Izzatullayeva V."/>
            <person name="Mammadov A."/>
            <person name="Mammadov A."/>
            <person name="Sharifova S."/>
            <person name="Ojaghi J."/>
            <person name="Eynullazada K."/>
            <person name="Bayramov B."/>
            <person name="Abdulazimova A."/>
            <person name="Shahmuradov I."/>
        </authorList>
    </citation>
    <scope>NUCLEOTIDE SEQUENCE [LARGE SCALE GENOMIC DNA]</scope>
    <source>
        <strain evidence="4">cv. AG2017</strain>
        <tissue evidence="3">Leaf</tissue>
    </source>
</reference>
<feature type="domain" description="Reverse transcriptase Ty1/copia-type" evidence="2">
    <location>
        <begin position="1"/>
        <end position="93"/>
    </location>
</feature>
<dbReference type="Proteomes" id="UP000233551">
    <property type="component" value="Unassembled WGS sequence"/>
</dbReference>
<dbReference type="Pfam" id="PF07727">
    <property type="entry name" value="RVT_2"/>
    <property type="match status" value="1"/>
</dbReference>
<dbReference type="STRING" id="22663.A0A2I0IFK4"/>
<organism evidence="3 4">
    <name type="scientific">Punica granatum</name>
    <name type="common">Pomegranate</name>
    <dbReference type="NCBI Taxonomy" id="22663"/>
    <lineage>
        <taxon>Eukaryota</taxon>
        <taxon>Viridiplantae</taxon>
        <taxon>Streptophyta</taxon>
        <taxon>Embryophyta</taxon>
        <taxon>Tracheophyta</taxon>
        <taxon>Spermatophyta</taxon>
        <taxon>Magnoliopsida</taxon>
        <taxon>eudicotyledons</taxon>
        <taxon>Gunneridae</taxon>
        <taxon>Pentapetalae</taxon>
        <taxon>rosids</taxon>
        <taxon>malvids</taxon>
        <taxon>Myrtales</taxon>
        <taxon>Lythraceae</taxon>
        <taxon>Punica</taxon>
    </lineage>
</organism>
<sequence>MDINNAFLHGDLDEKVYLRLPLGYSSQRQGVVCRLGVSLYWLRQALHNWYAKLAESMRHYGFRQFGADHLLFIFNRDNIFLANLVYVDDIVVVFPRGSPYLLAISKAVLKVAESGQLLQLENSMISSNKCASPKPDDGASLGIGSFWGLFVVTGGTSTISLVLFLFRRAQDEWFQHHSTEQQRHNTMEDERGMFAPDLEYARH</sequence>
<dbReference type="EMBL" id="PGOL01003144">
    <property type="protein sequence ID" value="PKI42583.1"/>
    <property type="molecule type" value="Genomic_DNA"/>
</dbReference>
<proteinExistence type="predicted"/>
<feature type="transmembrane region" description="Helical" evidence="1">
    <location>
        <begin position="146"/>
        <end position="166"/>
    </location>
</feature>
<evidence type="ECO:0000313" key="4">
    <source>
        <dbReference type="Proteomes" id="UP000233551"/>
    </source>
</evidence>
<comment type="caution">
    <text evidence="3">The sequence shown here is derived from an EMBL/GenBank/DDBJ whole genome shotgun (WGS) entry which is preliminary data.</text>
</comment>
<keyword evidence="4" id="KW-1185">Reference proteome</keyword>
<keyword evidence="1" id="KW-0812">Transmembrane</keyword>
<dbReference type="AlphaFoldDB" id="A0A2I0IFK4"/>
<keyword evidence="1" id="KW-1133">Transmembrane helix</keyword>
<evidence type="ECO:0000256" key="1">
    <source>
        <dbReference type="SAM" id="Phobius"/>
    </source>
</evidence>
<dbReference type="InterPro" id="IPR013103">
    <property type="entry name" value="RVT_2"/>
</dbReference>
<name>A0A2I0IFK4_PUNGR</name>
<evidence type="ECO:0000313" key="3">
    <source>
        <dbReference type="EMBL" id="PKI42583.1"/>
    </source>
</evidence>
<dbReference type="PANTHER" id="PTHR18966">
    <property type="entry name" value="IONOTROPIC GLUTAMATE RECEPTOR"/>
    <property type="match status" value="1"/>
</dbReference>
<keyword evidence="1" id="KW-0472">Membrane</keyword>